<feature type="region of interest" description="Disordered" evidence="1">
    <location>
        <begin position="28"/>
        <end position="85"/>
    </location>
</feature>
<evidence type="ECO:0000313" key="2">
    <source>
        <dbReference type="EMBL" id="CCA17568.1"/>
    </source>
</evidence>
<protein>
    <submittedName>
        <fullName evidence="2">AlNc14C37G3232 protein</fullName>
    </submittedName>
</protein>
<organism evidence="2">
    <name type="scientific">Albugo laibachii Nc14</name>
    <dbReference type="NCBI Taxonomy" id="890382"/>
    <lineage>
        <taxon>Eukaryota</taxon>
        <taxon>Sar</taxon>
        <taxon>Stramenopiles</taxon>
        <taxon>Oomycota</taxon>
        <taxon>Peronosporomycetes</taxon>
        <taxon>Albuginales</taxon>
        <taxon>Albuginaceae</taxon>
        <taxon>Albugo</taxon>
    </lineage>
</organism>
<feature type="compositionally biased region" description="Polar residues" evidence="1">
    <location>
        <begin position="59"/>
        <end position="73"/>
    </location>
</feature>
<proteinExistence type="predicted"/>
<accession>F0W8V7</accession>
<dbReference type="AlphaFoldDB" id="F0W8V7"/>
<name>F0W8V7_9STRA</name>
<dbReference type="HOGENOM" id="CLU_1868934_0_0_1"/>
<sequence length="137" mass="15274">MDDTIWLVVKEIRFRLRMGQRSPYCLPLPVKTPKSHQPPPTSTGTAQLATNRNKHPSNVPFSRSLGSEKSPATETPIAAGSSGAFRRQKELSAVSTGFIINVYGGHEYLSGYDRSRISFRKSRSGQRESILDVRSPW</sequence>
<dbReference type="EMBL" id="FR824082">
    <property type="protein sequence ID" value="CCA17568.1"/>
    <property type="molecule type" value="Genomic_DNA"/>
</dbReference>
<feature type="compositionally biased region" description="Polar residues" evidence="1">
    <location>
        <begin position="42"/>
        <end position="51"/>
    </location>
</feature>
<reference evidence="2" key="2">
    <citation type="submission" date="2011-02" db="EMBL/GenBank/DDBJ databases">
        <authorList>
            <person name="MacLean D."/>
        </authorList>
    </citation>
    <scope>NUCLEOTIDE SEQUENCE</scope>
</reference>
<reference evidence="2" key="1">
    <citation type="journal article" date="2011" name="PLoS Biol.">
        <title>Gene gain and loss during evolution of obligate parasitism in the white rust pathogen of Arabidopsis thaliana.</title>
        <authorList>
            <person name="Kemen E."/>
            <person name="Gardiner A."/>
            <person name="Schultz-Larsen T."/>
            <person name="Kemen A.C."/>
            <person name="Balmuth A.L."/>
            <person name="Robert-Seilaniantz A."/>
            <person name="Bailey K."/>
            <person name="Holub E."/>
            <person name="Studholme D.J."/>
            <person name="Maclean D."/>
            <person name="Jones J.D."/>
        </authorList>
    </citation>
    <scope>NUCLEOTIDE SEQUENCE</scope>
</reference>
<gene>
    <name evidence="2" type="primary">AlNc14C37G3232</name>
    <name evidence="2" type="ORF">ALNC14_037110</name>
</gene>
<evidence type="ECO:0000256" key="1">
    <source>
        <dbReference type="SAM" id="MobiDB-lite"/>
    </source>
</evidence>